<evidence type="ECO:0000256" key="1">
    <source>
        <dbReference type="SAM" id="MobiDB-lite"/>
    </source>
</evidence>
<dbReference type="Pfam" id="PF10260">
    <property type="entry name" value="SAYSvFN"/>
    <property type="match status" value="1"/>
</dbReference>
<feature type="transmembrane region" description="Helical" evidence="2">
    <location>
        <begin position="54"/>
        <end position="74"/>
    </location>
</feature>
<keyword evidence="2" id="KW-0472">Membrane</keyword>
<gene>
    <name evidence="4" type="ORF">OSTQU699_LOCUS8910</name>
</gene>
<evidence type="ECO:0000259" key="3">
    <source>
        <dbReference type="Pfam" id="PF10260"/>
    </source>
</evidence>
<comment type="caution">
    <text evidence="4">The sequence shown here is derived from an EMBL/GenBank/DDBJ whole genome shotgun (WGS) entry which is preliminary data.</text>
</comment>
<dbReference type="InterPro" id="IPR039159">
    <property type="entry name" value="SAYSD1"/>
</dbReference>
<evidence type="ECO:0000313" key="5">
    <source>
        <dbReference type="Proteomes" id="UP000708148"/>
    </source>
</evidence>
<organism evidence="4 5">
    <name type="scientific">Ostreobium quekettii</name>
    <dbReference type="NCBI Taxonomy" id="121088"/>
    <lineage>
        <taxon>Eukaryota</taxon>
        <taxon>Viridiplantae</taxon>
        <taxon>Chlorophyta</taxon>
        <taxon>core chlorophytes</taxon>
        <taxon>Ulvophyceae</taxon>
        <taxon>TCBD clade</taxon>
        <taxon>Bryopsidales</taxon>
        <taxon>Ostreobineae</taxon>
        <taxon>Ostreobiaceae</taxon>
        <taxon>Ostreobium</taxon>
    </lineage>
</organism>
<evidence type="ECO:0000256" key="2">
    <source>
        <dbReference type="SAM" id="Phobius"/>
    </source>
</evidence>
<dbReference type="InterPro" id="IPR019387">
    <property type="entry name" value="SAYSvFN_dom"/>
</dbReference>
<keyword evidence="2" id="KW-1133">Transmembrane helix</keyword>
<dbReference type="PANTHER" id="PTHR13527">
    <property type="entry name" value="SAYSVFN DOMAIN-CONTAINING PROTEIN 1"/>
    <property type="match status" value="1"/>
</dbReference>
<dbReference type="Proteomes" id="UP000708148">
    <property type="component" value="Unassembled WGS sequence"/>
</dbReference>
<keyword evidence="2" id="KW-0812">Transmembrane</keyword>
<dbReference type="PANTHER" id="PTHR13527:SF0">
    <property type="entry name" value="SAYSVFN DOMAIN-CONTAINING PROTEIN 1"/>
    <property type="match status" value="1"/>
</dbReference>
<sequence length="140" mass="15935">MAPRGAPPKHVSSMSDPEPSPEDEELKFRLHPDASPLQRRLTEILQQRLHVPDIVLLILFSVRPRVWAMLVLWFALSPVMARMDLGPVYILGTLFAVMLCNLGQRKEGEASAYTWFNNFQPLPGNLNADMIDNQLRRGQM</sequence>
<evidence type="ECO:0000313" key="4">
    <source>
        <dbReference type="EMBL" id="CAD7703553.1"/>
    </source>
</evidence>
<keyword evidence="5" id="KW-1185">Reference proteome</keyword>
<accession>A0A8S1JD63</accession>
<proteinExistence type="predicted"/>
<feature type="transmembrane region" description="Helical" evidence="2">
    <location>
        <begin position="86"/>
        <end position="103"/>
    </location>
</feature>
<name>A0A8S1JD63_9CHLO</name>
<dbReference type="EMBL" id="CAJHUC010002297">
    <property type="protein sequence ID" value="CAD7703553.1"/>
    <property type="molecule type" value="Genomic_DNA"/>
</dbReference>
<dbReference type="OrthoDB" id="71310at2759"/>
<reference evidence="4" key="1">
    <citation type="submission" date="2020-12" db="EMBL/GenBank/DDBJ databases">
        <authorList>
            <person name="Iha C."/>
        </authorList>
    </citation>
    <scope>NUCLEOTIDE SEQUENCE</scope>
</reference>
<protein>
    <recommendedName>
        <fullName evidence="3">SAYSvFN domain-containing protein</fullName>
    </recommendedName>
</protein>
<feature type="domain" description="SAYSvFN" evidence="3">
    <location>
        <begin position="70"/>
        <end position="135"/>
    </location>
</feature>
<feature type="region of interest" description="Disordered" evidence="1">
    <location>
        <begin position="1"/>
        <end position="25"/>
    </location>
</feature>
<dbReference type="AlphaFoldDB" id="A0A8S1JD63"/>